<dbReference type="GO" id="GO:0005886">
    <property type="term" value="C:plasma membrane"/>
    <property type="evidence" value="ECO:0007669"/>
    <property type="project" value="TreeGrafter"/>
</dbReference>
<evidence type="ECO:0000256" key="5">
    <source>
        <dbReference type="ARBA" id="ARBA00023319"/>
    </source>
</evidence>
<proteinExistence type="predicted"/>
<dbReference type="CDD" id="cd00096">
    <property type="entry name" value="Ig"/>
    <property type="match status" value="1"/>
</dbReference>
<dbReference type="InterPro" id="IPR003598">
    <property type="entry name" value="Ig_sub2"/>
</dbReference>
<dbReference type="Gene3D" id="2.60.40.10">
    <property type="entry name" value="Immunoglobulins"/>
    <property type="match status" value="5"/>
</dbReference>
<keyword evidence="3" id="KW-1015">Disulfide bond</keyword>
<dbReference type="Pfam" id="PF13895">
    <property type="entry name" value="Ig_2"/>
    <property type="match status" value="1"/>
</dbReference>
<feature type="domain" description="Ig-like" evidence="6">
    <location>
        <begin position="350"/>
        <end position="436"/>
    </location>
</feature>
<protein>
    <recommendedName>
        <fullName evidence="6">Ig-like domain-containing protein</fullName>
    </recommendedName>
</protein>
<keyword evidence="8" id="KW-1185">Reference proteome</keyword>
<keyword evidence="2" id="KW-0472">Membrane</keyword>
<dbReference type="InterPro" id="IPR003599">
    <property type="entry name" value="Ig_sub"/>
</dbReference>
<organism evidence="7 8">
    <name type="scientific">Mytilus galloprovincialis</name>
    <name type="common">Mediterranean mussel</name>
    <dbReference type="NCBI Taxonomy" id="29158"/>
    <lineage>
        <taxon>Eukaryota</taxon>
        <taxon>Metazoa</taxon>
        <taxon>Spiralia</taxon>
        <taxon>Lophotrochozoa</taxon>
        <taxon>Mollusca</taxon>
        <taxon>Bivalvia</taxon>
        <taxon>Autobranchia</taxon>
        <taxon>Pteriomorphia</taxon>
        <taxon>Mytilida</taxon>
        <taxon>Mytiloidea</taxon>
        <taxon>Mytilidae</taxon>
        <taxon>Mytilinae</taxon>
        <taxon>Mytilus</taxon>
    </lineage>
</organism>
<keyword evidence="5" id="KW-0393">Immunoglobulin domain</keyword>
<evidence type="ECO:0000256" key="2">
    <source>
        <dbReference type="ARBA" id="ARBA00023136"/>
    </source>
</evidence>
<dbReference type="PANTHER" id="PTHR11640">
    <property type="entry name" value="NEPHRIN"/>
    <property type="match status" value="1"/>
</dbReference>
<evidence type="ECO:0000313" key="7">
    <source>
        <dbReference type="EMBL" id="VDI02566.1"/>
    </source>
</evidence>
<evidence type="ECO:0000259" key="6">
    <source>
        <dbReference type="PROSITE" id="PS50835"/>
    </source>
</evidence>
<reference evidence="7" key="1">
    <citation type="submission" date="2018-11" db="EMBL/GenBank/DDBJ databases">
        <authorList>
            <person name="Alioto T."/>
            <person name="Alioto T."/>
        </authorList>
    </citation>
    <scope>NUCLEOTIDE SEQUENCE</scope>
</reference>
<dbReference type="GO" id="GO:0005911">
    <property type="term" value="C:cell-cell junction"/>
    <property type="evidence" value="ECO:0007669"/>
    <property type="project" value="TreeGrafter"/>
</dbReference>
<accession>A0A8B6CCH8</accession>
<evidence type="ECO:0000256" key="4">
    <source>
        <dbReference type="ARBA" id="ARBA00023180"/>
    </source>
</evidence>
<dbReference type="Proteomes" id="UP000596742">
    <property type="component" value="Unassembled WGS sequence"/>
</dbReference>
<feature type="domain" description="Ig-like" evidence="6">
    <location>
        <begin position="1"/>
        <end position="62"/>
    </location>
</feature>
<dbReference type="EMBL" id="UYJE01001486">
    <property type="protein sequence ID" value="VDI02566.1"/>
    <property type="molecule type" value="Genomic_DNA"/>
</dbReference>
<dbReference type="PANTHER" id="PTHR11640:SF31">
    <property type="entry name" value="IRREGULAR CHIASM C-ROUGHEST PROTEIN-RELATED"/>
    <property type="match status" value="1"/>
</dbReference>
<gene>
    <name evidence="7" type="ORF">MGAL_10B050543</name>
</gene>
<feature type="domain" description="Ig-like" evidence="6">
    <location>
        <begin position="164"/>
        <end position="250"/>
    </location>
</feature>
<feature type="domain" description="Ig-like" evidence="6">
    <location>
        <begin position="267"/>
        <end position="337"/>
    </location>
</feature>
<dbReference type="GO" id="GO:0050839">
    <property type="term" value="F:cell adhesion molecule binding"/>
    <property type="evidence" value="ECO:0007669"/>
    <property type="project" value="TreeGrafter"/>
</dbReference>
<dbReference type="SUPFAM" id="SSF48726">
    <property type="entry name" value="Immunoglobulin"/>
    <property type="match status" value="5"/>
</dbReference>
<comment type="caution">
    <text evidence="7">The sequence shown here is derived from an EMBL/GenBank/DDBJ whole genome shotgun (WGS) entry which is preliminary data.</text>
</comment>
<evidence type="ECO:0000256" key="3">
    <source>
        <dbReference type="ARBA" id="ARBA00023157"/>
    </source>
</evidence>
<dbReference type="SMART" id="SM00408">
    <property type="entry name" value="IGc2"/>
    <property type="match status" value="5"/>
</dbReference>
<comment type="subcellular location">
    <subcellularLocation>
        <location evidence="1">Membrane</location>
        <topology evidence="1">Single-pass type I membrane protein</topology>
    </subcellularLocation>
</comment>
<keyword evidence="4" id="KW-0325">Glycoprotein</keyword>
<dbReference type="PROSITE" id="PS50835">
    <property type="entry name" value="IG_LIKE"/>
    <property type="match status" value="5"/>
</dbReference>
<dbReference type="AlphaFoldDB" id="A0A8B6CCH8"/>
<evidence type="ECO:0000313" key="8">
    <source>
        <dbReference type="Proteomes" id="UP000596742"/>
    </source>
</evidence>
<dbReference type="InterPro" id="IPR007110">
    <property type="entry name" value="Ig-like_dom"/>
</dbReference>
<evidence type="ECO:0000256" key="1">
    <source>
        <dbReference type="ARBA" id="ARBA00004479"/>
    </source>
</evidence>
<dbReference type="InterPro" id="IPR051275">
    <property type="entry name" value="Cell_adhesion_signaling"/>
</dbReference>
<dbReference type="Pfam" id="PF13927">
    <property type="entry name" value="Ig_3"/>
    <property type="match status" value="2"/>
</dbReference>
<dbReference type="SMART" id="SM00409">
    <property type="entry name" value="IG"/>
    <property type="match status" value="4"/>
</dbReference>
<dbReference type="InterPro" id="IPR013783">
    <property type="entry name" value="Ig-like_fold"/>
</dbReference>
<sequence>MTCIVTDANPAVESFTWTKDASSKISSKDVYSISTVYRNHTGRYTCSAANTLGSSKYPAMLQLDVLYGAEIDNIPNQEPHEGTKFSITCSGNSFPALTDTDVTWTKKNNSINKWHGKTLLIDNINRIDKGTYVCSVVIKLVPSVGDAIDVTGETTVKVDVLYRPTVTIFPNFTQYKVVENSTNLDLDCRVTDANPTPTVYGWYKDDSRINGYITRIYTIKAVQKTHTGSYTCDATNTVNNSGPSSTVHLDVLYGVVIQPFKKNEPMESTKIVVLCNVTSNPKVTDNDVKWTKNNNVTFRRSGQHLVFDNVHRKDSGMYVCSVLITLSPTIGQKVNVTGTSTVEVNVLYRPIVTISPNYIHYNIIENTTNLTLTCSVIDSNPAVTFYQWYKNGSPMDGISAAIYTIPTVLRSHTGNYTCNAKNPVGLSDPSSAIHLNVLCKFFL</sequence>
<dbReference type="InterPro" id="IPR036179">
    <property type="entry name" value="Ig-like_dom_sf"/>
</dbReference>
<dbReference type="OrthoDB" id="6139589at2759"/>
<name>A0A8B6CCH8_MYTGA</name>
<dbReference type="GO" id="GO:0098609">
    <property type="term" value="P:cell-cell adhesion"/>
    <property type="evidence" value="ECO:0007669"/>
    <property type="project" value="TreeGrafter"/>
</dbReference>
<feature type="domain" description="Ig-like" evidence="6">
    <location>
        <begin position="81"/>
        <end position="136"/>
    </location>
</feature>